<keyword evidence="1" id="KW-1133">Transmembrane helix</keyword>
<sequence length="205" mass="22513">MLSLALTRWAQPIDAASADRMNPLVFAARGIVPVGYAALAFTLGVTVGLLLRRTVAAMAVTLLLIVGVQIASPLVVRQWLAQPVTTVSPLQMPKEYGISMSRDGGGMRLQIEPEQRGDWIVSSTVVTASGSEFRGPADTTQCGPEAPRDRETCPKWLDQQNLSHQVVFVPGSRYWNLQWREFGLLIGLTAVLAGFSLWWIRRRLA</sequence>
<name>A0A0A6UCM9_ACTUT</name>
<protein>
    <submittedName>
        <fullName evidence="2">Uncharacterized protein</fullName>
    </submittedName>
</protein>
<comment type="caution">
    <text evidence="2">The sequence shown here is derived from an EMBL/GenBank/DDBJ whole genome shotgun (WGS) entry which is preliminary data.</text>
</comment>
<feature type="transmembrane region" description="Helical" evidence="1">
    <location>
        <begin position="182"/>
        <end position="200"/>
    </location>
</feature>
<feature type="transmembrane region" description="Helical" evidence="1">
    <location>
        <begin position="58"/>
        <end position="80"/>
    </location>
</feature>
<evidence type="ECO:0000313" key="2">
    <source>
        <dbReference type="EMBL" id="KHD72049.1"/>
    </source>
</evidence>
<keyword evidence="3" id="KW-1185">Reference proteome</keyword>
<proteinExistence type="predicted"/>
<dbReference type="Proteomes" id="UP000054537">
    <property type="component" value="Unassembled WGS sequence"/>
</dbReference>
<keyword evidence="1" id="KW-0812">Transmembrane</keyword>
<dbReference type="AlphaFoldDB" id="A0A0A6UCM9"/>
<dbReference type="EMBL" id="JRTT01000141">
    <property type="protein sequence ID" value="KHD72049.1"/>
    <property type="molecule type" value="Genomic_DNA"/>
</dbReference>
<evidence type="ECO:0000256" key="1">
    <source>
        <dbReference type="SAM" id="Phobius"/>
    </source>
</evidence>
<evidence type="ECO:0000313" key="3">
    <source>
        <dbReference type="Proteomes" id="UP000054537"/>
    </source>
</evidence>
<dbReference type="eggNOG" id="COG1277">
    <property type="taxonomic scope" value="Bacteria"/>
</dbReference>
<dbReference type="STRING" id="1869.MB27_42550"/>
<organism evidence="2 3">
    <name type="scientific">Actinoplanes utahensis</name>
    <dbReference type="NCBI Taxonomy" id="1869"/>
    <lineage>
        <taxon>Bacteria</taxon>
        <taxon>Bacillati</taxon>
        <taxon>Actinomycetota</taxon>
        <taxon>Actinomycetes</taxon>
        <taxon>Micromonosporales</taxon>
        <taxon>Micromonosporaceae</taxon>
        <taxon>Actinoplanes</taxon>
    </lineage>
</organism>
<feature type="transmembrane region" description="Helical" evidence="1">
    <location>
        <begin position="31"/>
        <end position="51"/>
    </location>
</feature>
<keyword evidence="1" id="KW-0472">Membrane</keyword>
<reference evidence="2 3" key="1">
    <citation type="submission" date="2014-10" db="EMBL/GenBank/DDBJ databases">
        <title>Draft genome sequence of Actinoplanes utahensis NRRL 12052.</title>
        <authorList>
            <person name="Velasco-Bucheli B."/>
            <person name="del Cerro C."/>
            <person name="Hormigo D."/>
            <person name="Garcia J.L."/>
            <person name="Acebal C."/>
            <person name="Arroyo M."/>
            <person name="de la Mata I."/>
        </authorList>
    </citation>
    <scope>NUCLEOTIDE SEQUENCE [LARGE SCALE GENOMIC DNA]</scope>
    <source>
        <strain evidence="2 3">NRRL 12052</strain>
    </source>
</reference>
<accession>A0A0A6UCM9</accession>
<gene>
    <name evidence="2" type="ORF">MB27_42550</name>
</gene>